<keyword evidence="1" id="KW-1133">Transmembrane helix</keyword>
<keyword evidence="4" id="KW-1185">Reference proteome</keyword>
<evidence type="ECO:0000313" key="3">
    <source>
        <dbReference type="EMBL" id="KAJ8495549.1"/>
    </source>
</evidence>
<organism evidence="3 4">
    <name type="scientific">Trametes cubensis</name>
    <dbReference type="NCBI Taxonomy" id="1111947"/>
    <lineage>
        <taxon>Eukaryota</taxon>
        <taxon>Fungi</taxon>
        <taxon>Dikarya</taxon>
        <taxon>Basidiomycota</taxon>
        <taxon>Agaricomycotina</taxon>
        <taxon>Agaricomycetes</taxon>
        <taxon>Polyporales</taxon>
        <taxon>Polyporaceae</taxon>
        <taxon>Trametes</taxon>
    </lineage>
</organism>
<protein>
    <recommendedName>
        <fullName evidence="2">DUF6533 domain-containing protein</fullName>
    </recommendedName>
</protein>
<dbReference type="Pfam" id="PF20151">
    <property type="entry name" value="DUF6533"/>
    <property type="match status" value="1"/>
</dbReference>
<evidence type="ECO:0000259" key="2">
    <source>
        <dbReference type="Pfam" id="PF20151"/>
    </source>
</evidence>
<feature type="transmembrane region" description="Helical" evidence="1">
    <location>
        <begin position="242"/>
        <end position="262"/>
    </location>
</feature>
<dbReference type="Proteomes" id="UP001215151">
    <property type="component" value="Unassembled WGS sequence"/>
</dbReference>
<evidence type="ECO:0000313" key="4">
    <source>
        <dbReference type="Proteomes" id="UP001215151"/>
    </source>
</evidence>
<sequence length="488" mass="54192">MNTATGGITGLVRRAHTPFPSRFRLGAGRLRAKNELERGRERARHRGKLGRRIATVNWRFASVRHFFVPRHEVKAGMRPPAKAPTLPFRDKTMSQNLIRPLPDPGGSFFLPTREDQRMQQHCIPTSPAYISPVSAVAAKMSGMDEVNQIAAASIGADPATTELIATSFGLLHVLQVYTSAMMAVAVWDWLVCLKVEYDVIWKARWRPIKILYLWIRYYGLIAYGLNLWLFNANFTVEQCKSLHYIIAATCMWVTLGSEAILAMRTYAFLGCKRWTAVLLSVMLLGECAFLLYVAIAGVHQTVLPVVTRGPCTASDAPGKHVVSGYWLAPVAFDLFCTFLTLWKVFTLQTWGSRLVKLFVSEGLFYFFLVAGVNVLNAIFMFQSNANIQNINCFLALVLTQVLCCRLVLNLRAQAQSSLHSGATAGTTKGPTIPAFARPQDTTGMLTANTVNIPLERFNNVADSDDTSYNDHGGVKVHVSVERDVESGR</sequence>
<feature type="transmembrane region" description="Helical" evidence="1">
    <location>
        <begin position="324"/>
        <end position="342"/>
    </location>
</feature>
<dbReference type="InterPro" id="IPR045340">
    <property type="entry name" value="DUF6533"/>
</dbReference>
<feature type="domain" description="DUF6533" evidence="2">
    <location>
        <begin position="180"/>
        <end position="221"/>
    </location>
</feature>
<name>A0AAD7U3F5_9APHY</name>
<dbReference type="AlphaFoldDB" id="A0AAD7U3F5"/>
<evidence type="ECO:0000256" key="1">
    <source>
        <dbReference type="SAM" id="Phobius"/>
    </source>
</evidence>
<feature type="transmembrane region" description="Helical" evidence="1">
    <location>
        <begin position="363"/>
        <end position="381"/>
    </location>
</feature>
<feature type="transmembrane region" description="Helical" evidence="1">
    <location>
        <begin position="168"/>
        <end position="190"/>
    </location>
</feature>
<comment type="caution">
    <text evidence="3">The sequence shown here is derived from an EMBL/GenBank/DDBJ whole genome shotgun (WGS) entry which is preliminary data.</text>
</comment>
<proteinExistence type="predicted"/>
<keyword evidence="1" id="KW-0472">Membrane</keyword>
<dbReference type="EMBL" id="JAPEVG010000023">
    <property type="protein sequence ID" value="KAJ8495549.1"/>
    <property type="molecule type" value="Genomic_DNA"/>
</dbReference>
<feature type="transmembrane region" description="Helical" evidence="1">
    <location>
        <begin position="211"/>
        <end position="230"/>
    </location>
</feature>
<gene>
    <name evidence="3" type="ORF">ONZ51_g1662</name>
</gene>
<feature type="transmembrane region" description="Helical" evidence="1">
    <location>
        <begin position="274"/>
        <end position="295"/>
    </location>
</feature>
<reference evidence="3" key="1">
    <citation type="submission" date="2022-11" db="EMBL/GenBank/DDBJ databases">
        <title>Genome Sequence of Cubamyces cubensis.</title>
        <authorList>
            <person name="Buettner E."/>
        </authorList>
    </citation>
    <scope>NUCLEOTIDE SEQUENCE</scope>
    <source>
        <strain evidence="3">MPL-01</strain>
    </source>
</reference>
<keyword evidence="1" id="KW-0812">Transmembrane</keyword>
<accession>A0AAD7U3F5</accession>